<dbReference type="Proteomes" id="UP000299102">
    <property type="component" value="Unassembled WGS sequence"/>
</dbReference>
<reference evidence="2 3" key="1">
    <citation type="journal article" date="2019" name="Commun. Biol.">
        <title>The bagworm genome reveals a unique fibroin gene that provides high tensile strength.</title>
        <authorList>
            <person name="Kono N."/>
            <person name="Nakamura H."/>
            <person name="Ohtoshi R."/>
            <person name="Tomita M."/>
            <person name="Numata K."/>
            <person name="Arakawa K."/>
        </authorList>
    </citation>
    <scope>NUCLEOTIDE SEQUENCE [LARGE SCALE GENOMIC DNA]</scope>
</reference>
<keyword evidence="3" id="KW-1185">Reference proteome</keyword>
<evidence type="ECO:0000313" key="2">
    <source>
        <dbReference type="EMBL" id="GBP79335.1"/>
    </source>
</evidence>
<gene>
    <name evidence="2" type="ORF">EVAR_99558_1</name>
</gene>
<comment type="caution">
    <text evidence="2">The sequence shown here is derived from an EMBL/GenBank/DDBJ whole genome shotgun (WGS) entry which is preliminary data.</text>
</comment>
<dbReference type="AlphaFoldDB" id="A0A4C1YYC2"/>
<feature type="compositionally biased region" description="Low complexity" evidence="1">
    <location>
        <begin position="1"/>
        <end position="27"/>
    </location>
</feature>
<proteinExistence type="predicted"/>
<protein>
    <submittedName>
        <fullName evidence="2">Uncharacterized protein</fullName>
    </submittedName>
</protein>
<feature type="region of interest" description="Disordered" evidence="1">
    <location>
        <begin position="1"/>
        <end position="73"/>
    </location>
</feature>
<organism evidence="2 3">
    <name type="scientific">Eumeta variegata</name>
    <name type="common">Bagworm moth</name>
    <name type="synonym">Eumeta japonica</name>
    <dbReference type="NCBI Taxonomy" id="151549"/>
    <lineage>
        <taxon>Eukaryota</taxon>
        <taxon>Metazoa</taxon>
        <taxon>Ecdysozoa</taxon>
        <taxon>Arthropoda</taxon>
        <taxon>Hexapoda</taxon>
        <taxon>Insecta</taxon>
        <taxon>Pterygota</taxon>
        <taxon>Neoptera</taxon>
        <taxon>Endopterygota</taxon>
        <taxon>Lepidoptera</taxon>
        <taxon>Glossata</taxon>
        <taxon>Ditrysia</taxon>
        <taxon>Tineoidea</taxon>
        <taxon>Psychidae</taxon>
        <taxon>Oiketicinae</taxon>
        <taxon>Eumeta</taxon>
    </lineage>
</organism>
<name>A0A4C1YYC2_EUMVA</name>
<dbReference type="EMBL" id="BGZK01001410">
    <property type="protein sequence ID" value="GBP79335.1"/>
    <property type="molecule type" value="Genomic_DNA"/>
</dbReference>
<feature type="compositionally biased region" description="Basic residues" evidence="1">
    <location>
        <begin position="53"/>
        <end position="68"/>
    </location>
</feature>
<evidence type="ECO:0000313" key="3">
    <source>
        <dbReference type="Proteomes" id="UP000299102"/>
    </source>
</evidence>
<evidence type="ECO:0000256" key="1">
    <source>
        <dbReference type="SAM" id="MobiDB-lite"/>
    </source>
</evidence>
<sequence length="114" mass="12553">MSSSSRDQSPCPSVASKRKCSSSAISSGEVPDQSNANVKGSDEGEGPFLTSTLKRKARKVARRQRKINGARSSNFDMEIDVTQEKSINKIDRSLGRNYQCVHQNLLLFLFGKTT</sequence>
<accession>A0A4C1YYC2</accession>